<reference evidence="3" key="1">
    <citation type="journal article" date="2015" name="PLoS Genet.">
        <title>Genome Sequence and Transcriptome Analyses of Chrysochromulina tobin: Metabolic Tools for Enhanced Algal Fitness in the Prominent Order Prymnesiales (Haptophyceae).</title>
        <authorList>
            <person name="Hovde B.T."/>
            <person name="Deodato C.R."/>
            <person name="Hunsperger H.M."/>
            <person name="Ryken S.A."/>
            <person name="Yost W."/>
            <person name="Jha R.K."/>
            <person name="Patterson J."/>
            <person name="Monnat R.J. Jr."/>
            <person name="Barlow S.B."/>
            <person name="Starkenburg S.R."/>
            <person name="Cattolico R.A."/>
        </authorList>
    </citation>
    <scope>NUCLEOTIDE SEQUENCE</scope>
    <source>
        <strain evidence="3">CCMP291</strain>
    </source>
</reference>
<sequence>MFCLLAALTATTSVPSAELLSLIKAQGLPASGLNLERVRRRLEGLPASGGDTKPDGGVGVGALTDLIPRESDIELPGPLQGVVAGGFDTTYVDEMVRISRGIATLPGAPGGEELRVFERIGGRGMRIFRNWQEEEEMLARAAAQGQPLGEWEDRWQEGGIAEVEGAEGFVEGGDSVPD</sequence>
<protein>
    <recommendedName>
        <fullName evidence="4">SAP domain-containing protein</fullName>
    </recommendedName>
</protein>
<feature type="chain" id="PRO_5005602511" description="SAP domain-containing protein" evidence="1">
    <location>
        <begin position="17"/>
        <end position="178"/>
    </location>
</feature>
<dbReference type="EMBL" id="JWZX01001307">
    <property type="protein sequence ID" value="KOO34168.1"/>
    <property type="molecule type" value="Genomic_DNA"/>
</dbReference>
<accession>A0A0M0K702</accession>
<gene>
    <name evidence="2" type="ORF">Ctob_009980</name>
</gene>
<comment type="caution">
    <text evidence="2">The sequence shown here is derived from an EMBL/GenBank/DDBJ whole genome shotgun (WGS) entry which is preliminary data.</text>
</comment>
<dbReference type="OrthoDB" id="203682at2759"/>
<evidence type="ECO:0008006" key="4">
    <source>
        <dbReference type="Google" id="ProtNLM"/>
    </source>
</evidence>
<keyword evidence="3" id="KW-1185">Reference proteome</keyword>
<dbReference type="Proteomes" id="UP000037460">
    <property type="component" value="Unassembled WGS sequence"/>
</dbReference>
<dbReference type="AlphaFoldDB" id="A0A0M0K702"/>
<evidence type="ECO:0000256" key="1">
    <source>
        <dbReference type="SAM" id="SignalP"/>
    </source>
</evidence>
<feature type="signal peptide" evidence="1">
    <location>
        <begin position="1"/>
        <end position="16"/>
    </location>
</feature>
<proteinExistence type="predicted"/>
<evidence type="ECO:0000313" key="2">
    <source>
        <dbReference type="EMBL" id="KOO34168.1"/>
    </source>
</evidence>
<name>A0A0M0K702_9EUKA</name>
<organism evidence="2 3">
    <name type="scientific">Chrysochromulina tobinii</name>
    <dbReference type="NCBI Taxonomy" id="1460289"/>
    <lineage>
        <taxon>Eukaryota</taxon>
        <taxon>Haptista</taxon>
        <taxon>Haptophyta</taxon>
        <taxon>Prymnesiophyceae</taxon>
        <taxon>Prymnesiales</taxon>
        <taxon>Chrysochromulinaceae</taxon>
        <taxon>Chrysochromulina</taxon>
    </lineage>
</organism>
<evidence type="ECO:0000313" key="3">
    <source>
        <dbReference type="Proteomes" id="UP000037460"/>
    </source>
</evidence>
<keyword evidence="1" id="KW-0732">Signal</keyword>